<evidence type="ECO:0000256" key="4">
    <source>
        <dbReference type="ARBA" id="ARBA00022692"/>
    </source>
</evidence>
<dbReference type="OrthoDB" id="9781469at2"/>
<evidence type="ECO:0000256" key="7">
    <source>
        <dbReference type="ARBA" id="ARBA00023251"/>
    </source>
</evidence>
<feature type="transmembrane region" description="Helical" evidence="9">
    <location>
        <begin position="367"/>
        <end position="390"/>
    </location>
</feature>
<dbReference type="STRING" id="1075402.AN216_15405"/>
<dbReference type="PANTHER" id="PTHR42718:SF47">
    <property type="entry name" value="METHYL VIOLOGEN RESISTANCE PROTEIN SMVA"/>
    <property type="match status" value="1"/>
</dbReference>
<evidence type="ECO:0000313" key="12">
    <source>
        <dbReference type="Proteomes" id="UP000176101"/>
    </source>
</evidence>
<dbReference type="Gene3D" id="1.20.1250.20">
    <property type="entry name" value="MFS general substrate transporter like domains"/>
    <property type="match status" value="1"/>
</dbReference>
<dbReference type="InterPro" id="IPR036259">
    <property type="entry name" value="MFS_trans_sf"/>
</dbReference>
<dbReference type="PROSITE" id="PS50850">
    <property type="entry name" value="MFS"/>
    <property type="match status" value="1"/>
</dbReference>
<keyword evidence="6 9" id="KW-0472">Membrane</keyword>
<evidence type="ECO:0000256" key="1">
    <source>
        <dbReference type="ARBA" id="ARBA00004651"/>
    </source>
</evidence>
<feature type="transmembrane region" description="Helical" evidence="9">
    <location>
        <begin position="87"/>
        <end position="106"/>
    </location>
</feature>
<dbReference type="PANTHER" id="PTHR42718">
    <property type="entry name" value="MAJOR FACILITATOR SUPERFAMILY MULTIDRUG TRANSPORTER MFSC"/>
    <property type="match status" value="1"/>
</dbReference>
<feature type="transmembrane region" description="Helical" evidence="9">
    <location>
        <begin position="307"/>
        <end position="326"/>
    </location>
</feature>
<evidence type="ECO:0000256" key="8">
    <source>
        <dbReference type="SAM" id="MobiDB-lite"/>
    </source>
</evidence>
<dbReference type="GO" id="GO:0046677">
    <property type="term" value="P:response to antibiotic"/>
    <property type="evidence" value="ECO:0007669"/>
    <property type="project" value="UniProtKB-KW"/>
</dbReference>
<keyword evidence="5 9" id="KW-1133">Transmembrane helix</keyword>
<protein>
    <submittedName>
        <fullName evidence="11">MFS transporter</fullName>
    </submittedName>
</protein>
<dbReference type="SUPFAM" id="SSF103473">
    <property type="entry name" value="MFS general substrate transporter"/>
    <property type="match status" value="1"/>
</dbReference>
<feature type="transmembrane region" description="Helical" evidence="9">
    <location>
        <begin position="20"/>
        <end position="42"/>
    </location>
</feature>
<proteinExistence type="predicted"/>
<gene>
    <name evidence="11" type="ORF">AN216_15405</name>
</gene>
<dbReference type="InterPro" id="IPR020846">
    <property type="entry name" value="MFS_dom"/>
</dbReference>
<feature type="domain" description="Major facilitator superfamily (MFS) profile" evidence="10">
    <location>
        <begin position="21"/>
        <end position="509"/>
    </location>
</feature>
<evidence type="ECO:0000256" key="6">
    <source>
        <dbReference type="ARBA" id="ARBA00023136"/>
    </source>
</evidence>
<keyword evidence="2" id="KW-0813">Transport</keyword>
<dbReference type="Proteomes" id="UP000176101">
    <property type="component" value="Unassembled WGS sequence"/>
</dbReference>
<accession>A0A1E7KFU9</accession>
<dbReference type="EMBL" id="LJGU01000127">
    <property type="protein sequence ID" value="OEV02812.1"/>
    <property type="molecule type" value="Genomic_DNA"/>
</dbReference>
<dbReference type="InterPro" id="IPR011701">
    <property type="entry name" value="MFS"/>
</dbReference>
<evidence type="ECO:0000256" key="3">
    <source>
        <dbReference type="ARBA" id="ARBA00022475"/>
    </source>
</evidence>
<feature type="transmembrane region" description="Helical" evidence="9">
    <location>
        <begin position="338"/>
        <end position="355"/>
    </location>
</feature>
<feature type="transmembrane region" description="Helical" evidence="9">
    <location>
        <begin position="274"/>
        <end position="295"/>
    </location>
</feature>
<feature type="transmembrane region" description="Helical" evidence="9">
    <location>
        <begin position="483"/>
        <end position="505"/>
    </location>
</feature>
<name>A0A1E7KFU9_9ACTN</name>
<evidence type="ECO:0000256" key="2">
    <source>
        <dbReference type="ARBA" id="ARBA00022448"/>
    </source>
</evidence>
<dbReference type="Pfam" id="PF07690">
    <property type="entry name" value="MFS_1"/>
    <property type="match status" value="1"/>
</dbReference>
<feature type="transmembrane region" description="Helical" evidence="9">
    <location>
        <begin position="146"/>
        <end position="165"/>
    </location>
</feature>
<feature type="region of interest" description="Disordered" evidence="8">
    <location>
        <begin position="512"/>
        <end position="548"/>
    </location>
</feature>
<dbReference type="PATRIC" id="fig|1075402.3.peg.2004"/>
<evidence type="ECO:0000259" key="10">
    <source>
        <dbReference type="PROSITE" id="PS50850"/>
    </source>
</evidence>
<dbReference type="RefSeq" id="WP_070197207.1">
    <property type="nucleotide sequence ID" value="NZ_LJGU01000127.1"/>
</dbReference>
<evidence type="ECO:0000256" key="5">
    <source>
        <dbReference type="ARBA" id="ARBA00022989"/>
    </source>
</evidence>
<feature type="transmembrane region" description="Helical" evidence="9">
    <location>
        <begin position="57"/>
        <end position="75"/>
    </location>
</feature>
<feature type="transmembrane region" description="Helical" evidence="9">
    <location>
        <begin position="171"/>
        <end position="195"/>
    </location>
</feature>
<comment type="subcellular location">
    <subcellularLocation>
        <location evidence="1">Cell membrane</location>
        <topology evidence="1">Multi-pass membrane protein</topology>
    </subcellularLocation>
</comment>
<feature type="transmembrane region" description="Helical" evidence="9">
    <location>
        <begin position="207"/>
        <end position="224"/>
    </location>
</feature>
<reference evidence="11 12" key="1">
    <citation type="journal article" date="2016" name="Front. Microbiol.">
        <title>Comparative Genomics Analysis of Streptomyces Species Reveals Their Adaptation to the Marine Environment and Their Diversity at the Genomic Level.</title>
        <authorList>
            <person name="Tian X."/>
            <person name="Zhang Z."/>
            <person name="Yang T."/>
            <person name="Chen M."/>
            <person name="Li J."/>
            <person name="Chen F."/>
            <person name="Yang J."/>
            <person name="Li W."/>
            <person name="Zhang B."/>
            <person name="Zhang Z."/>
            <person name="Wu J."/>
            <person name="Zhang C."/>
            <person name="Long L."/>
            <person name="Xiao J."/>
        </authorList>
    </citation>
    <scope>NUCLEOTIDE SEQUENCE [LARGE SCALE GENOMIC DNA]</scope>
    <source>
        <strain evidence="11 12">SCSIO 02100</strain>
    </source>
</reference>
<organism evidence="11 12">
    <name type="scientific">Streptomyces oceani</name>
    <dbReference type="NCBI Taxonomy" id="1075402"/>
    <lineage>
        <taxon>Bacteria</taxon>
        <taxon>Bacillati</taxon>
        <taxon>Actinomycetota</taxon>
        <taxon>Actinomycetes</taxon>
        <taxon>Kitasatosporales</taxon>
        <taxon>Streptomycetaceae</taxon>
        <taxon>Streptomyces</taxon>
    </lineage>
</organism>
<keyword evidence="4 9" id="KW-0812">Transmembrane</keyword>
<feature type="transmembrane region" description="Helical" evidence="9">
    <location>
        <begin position="236"/>
        <end position="254"/>
    </location>
</feature>
<sequence>MNVNTAGRDTPRKAGIREWLGLAVLALPTLLLSIDVTVLNLAQPSLAADLDASSSEALWFIDVYGFIVAGFLVTMGNLGDRIGRRRLMMIGALGFAAASVLAAYSSTPEMLIFARALLGFFGATLMPATLALISNMFTDPRQRAQAIAVWAGCFASGVAIGPVVGGVLLEWFWWGSVFLIAVPVMLLLLVAAPLLLPEYRDPNPRRLDVLSVLFSLVAVIPVIWGIKRLAEDGVSWQPMAAVVVGFVFGALFVFRQRRLADPLLDIRLFSDRSFSAALVVLLIGVGVSGGAYLYLSQHLQLVEGKEPMYAGLWLLPSAVALMITAGSSPPLTKWVRPGYLVGAGLLMSALGYIPLMTLHPDSGMVPVVVAMSVIFGGLGPVFALGTDLVVGAAPPERAGSAAAMSETALELGLALGVSILGSVGASVFRGALVGSDPVSALPTGAAHDASETLAGALAVAGQSPPEIAQPLSNLAFDAFTDGFNVASIVCGVVVAVVAVASFRFLRDVRPAEAEGSSFEGVVDSAEQEPLHSERSADSSEEPAAVRNT</sequence>
<keyword evidence="12" id="KW-1185">Reference proteome</keyword>
<dbReference type="CDD" id="cd17321">
    <property type="entry name" value="MFS_MMR_MDR_like"/>
    <property type="match status" value="1"/>
</dbReference>
<evidence type="ECO:0000313" key="11">
    <source>
        <dbReference type="EMBL" id="OEV02812.1"/>
    </source>
</evidence>
<dbReference type="AlphaFoldDB" id="A0A1E7KFU9"/>
<feature type="transmembrane region" description="Helical" evidence="9">
    <location>
        <begin position="411"/>
        <end position="432"/>
    </location>
</feature>
<feature type="transmembrane region" description="Helical" evidence="9">
    <location>
        <begin position="112"/>
        <end position="134"/>
    </location>
</feature>
<evidence type="ECO:0000256" key="9">
    <source>
        <dbReference type="SAM" id="Phobius"/>
    </source>
</evidence>
<comment type="caution">
    <text evidence="11">The sequence shown here is derived from an EMBL/GenBank/DDBJ whole genome shotgun (WGS) entry which is preliminary data.</text>
</comment>
<keyword evidence="3" id="KW-1003">Cell membrane</keyword>
<feature type="compositionally biased region" description="Basic and acidic residues" evidence="8">
    <location>
        <begin position="528"/>
        <end position="537"/>
    </location>
</feature>
<keyword evidence="7" id="KW-0046">Antibiotic resistance</keyword>
<dbReference type="GO" id="GO:0022857">
    <property type="term" value="F:transmembrane transporter activity"/>
    <property type="evidence" value="ECO:0007669"/>
    <property type="project" value="InterPro"/>
</dbReference>
<dbReference type="GO" id="GO:0005886">
    <property type="term" value="C:plasma membrane"/>
    <property type="evidence" value="ECO:0007669"/>
    <property type="project" value="UniProtKB-SubCell"/>
</dbReference>